<accession>A0A8S1V555</accession>
<name>A0A8S1V555_PAROT</name>
<keyword evidence="2" id="KW-1185">Reference proteome</keyword>
<proteinExistence type="predicted"/>
<dbReference type="AlphaFoldDB" id="A0A8S1V555"/>
<dbReference type="EMBL" id="CAJJDP010000058">
    <property type="protein sequence ID" value="CAD8171945.1"/>
    <property type="molecule type" value="Genomic_DNA"/>
</dbReference>
<gene>
    <name evidence="1" type="ORF">POCTA_138.1.T0590121</name>
</gene>
<organism evidence="1 2">
    <name type="scientific">Paramecium octaurelia</name>
    <dbReference type="NCBI Taxonomy" id="43137"/>
    <lineage>
        <taxon>Eukaryota</taxon>
        <taxon>Sar</taxon>
        <taxon>Alveolata</taxon>
        <taxon>Ciliophora</taxon>
        <taxon>Intramacronucleata</taxon>
        <taxon>Oligohymenophorea</taxon>
        <taxon>Peniculida</taxon>
        <taxon>Parameciidae</taxon>
        <taxon>Paramecium</taxon>
    </lineage>
</organism>
<comment type="caution">
    <text evidence="1">The sequence shown here is derived from an EMBL/GenBank/DDBJ whole genome shotgun (WGS) entry which is preliminary data.</text>
</comment>
<evidence type="ECO:0000313" key="2">
    <source>
        <dbReference type="Proteomes" id="UP000683925"/>
    </source>
</evidence>
<evidence type="ECO:0000313" key="1">
    <source>
        <dbReference type="EMBL" id="CAD8171945.1"/>
    </source>
</evidence>
<dbReference type="Proteomes" id="UP000683925">
    <property type="component" value="Unassembled WGS sequence"/>
</dbReference>
<sequence length="124" mass="15235">MIIFRFPNIYQSQYIENLIQQSLKISHLLQLTYFQIYMLILGEFQQIIQLKRLTFKFQALIKLKNKSFSKFFKRREYDFSMIICIQYLDQNHYASDNHAITSKLVIIYNWKSSMEFQFNYFLID</sequence>
<protein>
    <submittedName>
        <fullName evidence="1">Uncharacterized protein</fullName>
    </submittedName>
</protein>
<dbReference type="OrthoDB" id="10566929at2759"/>
<reference evidence="1" key="1">
    <citation type="submission" date="2021-01" db="EMBL/GenBank/DDBJ databases">
        <authorList>
            <consortium name="Genoscope - CEA"/>
            <person name="William W."/>
        </authorList>
    </citation>
    <scope>NUCLEOTIDE SEQUENCE</scope>
</reference>